<dbReference type="EMBL" id="FOKV01000003">
    <property type="protein sequence ID" value="SFC33745.1"/>
    <property type="molecule type" value="Genomic_DNA"/>
</dbReference>
<evidence type="ECO:0000256" key="1">
    <source>
        <dbReference type="ARBA" id="ARBA00000085"/>
    </source>
</evidence>
<dbReference type="PANTHER" id="PTHR42878">
    <property type="entry name" value="TWO-COMPONENT HISTIDINE KINASE"/>
    <property type="match status" value="1"/>
</dbReference>
<dbReference type="InterPro" id="IPR003018">
    <property type="entry name" value="GAF"/>
</dbReference>
<reference evidence="14" key="1">
    <citation type="submission" date="2016-10" db="EMBL/GenBank/DDBJ databases">
        <authorList>
            <person name="Varghese N."/>
            <person name="Submissions S."/>
        </authorList>
    </citation>
    <scope>NUCLEOTIDE SEQUENCE [LARGE SCALE GENOMIC DNA]</scope>
    <source>
        <strain evidence="14">DSM 24499</strain>
    </source>
</reference>
<evidence type="ECO:0000256" key="4">
    <source>
        <dbReference type="ARBA" id="ARBA00022543"/>
    </source>
</evidence>
<dbReference type="Pfam" id="PF02518">
    <property type="entry name" value="HATPase_c"/>
    <property type="match status" value="1"/>
</dbReference>
<dbReference type="SUPFAM" id="SSF55785">
    <property type="entry name" value="PYP-like sensor domain (PAS domain)"/>
    <property type="match status" value="1"/>
</dbReference>
<sequence length="741" mass="83675">MSKTAYSEQEVNITNCDREPIHIIGKAQEHGVIVVCDLNSFNVSQCSENIENILGISHIEVLGKPLKQVLSKKVAKSFKKKFKNEDSLLPEKLKIGEQKFLCIPSISGEHLIIDVEPSGKSLDPVHFQEQLTKILTELDESESVNDMCQQAALLVKHLFDYDRIMIYKFDEEWNGEVVAEVKEPELDSWLGLHYPATDIPKPAREIFMKQGVRIISDVNYRASPINPEISPVTGRPLDISTSELRAVSPIHIEYLQNMKVGASLTAAIVLNGELWGLVACHHYSPKFINYHQRQSCLFLTQVFSNKLALKTTKTFLENTSKSDEVRKKLVLQMTSIRSIEEALYRFDPKFTDLIKCGGGALVMDGEICLSGETPKKAEIKQLCDEFLAEKEVYFSTKSLSAVYPKAAAFKNIASGILSVQISEQDANYIMWFRPEAKETVNWGGNPEKNGFVKDGIEYLTPRKSFERWTEKKNGVAKPWQDYDLEAVSSLRESIVHILVKQQKDKIDSLNDQLLDANKELETFSYSVSHDLRAPLRGIDGYARILQDHYIDRLDDYSQKAVKTIVRSASEMDTLIDDILSYSKVGQTQLTKQVLSMKQIVENALDSQNAESNYPKTTIKVAEKLPKIVGDRRMLSQLVNNLISNALKYSGKKEQPSVEIGFKNENDQTVYFIKDNGVGFDPLHKDKIFEVFSRVATEDFKGSGIGLSIAKKVVDKHKGEIWVETTPGEGSTFYFSLPDMEE</sequence>
<dbReference type="Gene3D" id="1.10.287.130">
    <property type="match status" value="1"/>
</dbReference>
<dbReference type="SMART" id="SM00388">
    <property type="entry name" value="HisKA"/>
    <property type="match status" value="1"/>
</dbReference>
<dbReference type="InterPro" id="IPR029016">
    <property type="entry name" value="GAF-like_dom_sf"/>
</dbReference>
<evidence type="ECO:0000256" key="8">
    <source>
        <dbReference type="ARBA" id="ARBA00022777"/>
    </source>
</evidence>
<dbReference type="GO" id="GO:0006355">
    <property type="term" value="P:regulation of DNA-templated transcription"/>
    <property type="evidence" value="ECO:0007669"/>
    <property type="project" value="InterPro"/>
</dbReference>
<dbReference type="GO" id="GO:0007234">
    <property type="term" value="P:osmosensory signaling via phosphorelay pathway"/>
    <property type="evidence" value="ECO:0007669"/>
    <property type="project" value="TreeGrafter"/>
</dbReference>
<evidence type="ECO:0000256" key="5">
    <source>
        <dbReference type="ARBA" id="ARBA00022553"/>
    </source>
</evidence>
<dbReference type="CDD" id="cd00082">
    <property type="entry name" value="HisKA"/>
    <property type="match status" value="1"/>
</dbReference>
<dbReference type="EC" id="2.7.13.3" evidence="3"/>
<evidence type="ECO:0000256" key="10">
    <source>
        <dbReference type="ARBA" id="ARBA00023170"/>
    </source>
</evidence>
<proteinExistence type="inferred from homology"/>
<dbReference type="PROSITE" id="PS50046">
    <property type="entry name" value="PHYTOCHROME_2"/>
    <property type="match status" value="1"/>
</dbReference>
<keyword evidence="7" id="KW-0808">Transferase</keyword>
<dbReference type="InterPro" id="IPR013654">
    <property type="entry name" value="PAS_2"/>
</dbReference>
<keyword evidence="5" id="KW-0597">Phosphoprotein</keyword>
<dbReference type="SUPFAM" id="SSF47384">
    <property type="entry name" value="Homodimeric domain of signal transducing histidine kinase"/>
    <property type="match status" value="1"/>
</dbReference>
<gene>
    <name evidence="13" type="ORF">SAMN04487907_103384</name>
</gene>
<dbReference type="Gene3D" id="3.30.450.270">
    <property type="match status" value="1"/>
</dbReference>
<feature type="domain" description="Histidine kinase" evidence="12">
    <location>
        <begin position="526"/>
        <end position="740"/>
    </location>
</feature>
<keyword evidence="6" id="KW-0716">Sensory transduction</keyword>
<dbReference type="InterPro" id="IPR050351">
    <property type="entry name" value="BphY/WalK/GraS-like"/>
</dbReference>
<keyword evidence="4" id="KW-0600">Photoreceptor protein</keyword>
<dbReference type="SMART" id="SM00065">
    <property type="entry name" value="GAF"/>
    <property type="match status" value="1"/>
</dbReference>
<accession>A0A1I1ICB3</accession>
<dbReference type="Pfam" id="PF00360">
    <property type="entry name" value="PHY"/>
    <property type="match status" value="1"/>
</dbReference>
<feature type="domain" description="Phytochrome chromophore attachment site" evidence="11">
    <location>
        <begin position="143"/>
        <end position="301"/>
    </location>
</feature>
<dbReference type="InterPro" id="IPR036097">
    <property type="entry name" value="HisK_dim/P_sf"/>
</dbReference>
<protein>
    <recommendedName>
        <fullName evidence="3">histidine kinase</fullName>
        <ecNumber evidence="3">2.7.13.3</ecNumber>
    </recommendedName>
</protein>
<dbReference type="GO" id="GO:0009881">
    <property type="term" value="F:photoreceptor activity"/>
    <property type="evidence" value="ECO:0007669"/>
    <property type="project" value="UniProtKB-KW"/>
</dbReference>
<dbReference type="FunFam" id="3.30.565.10:FF:000006">
    <property type="entry name" value="Sensor histidine kinase WalK"/>
    <property type="match status" value="1"/>
</dbReference>
<dbReference type="SMART" id="SM00387">
    <property type="entry name" value="HATPase_c"/>
    <property type="match status" value="1"/>
</dbReference>
<dbReference type="SUPFAM" id="SSF55781">
    <property type="entry name" value="GAF domain-like"/>
    <property type="match status" value="2"/>
</dbReference>
<dbReference type="InterPro" id="IPR003661">
    <property type="entry name" value="HisK_dim/P_dom"/>
</dbReference>
<evidence type="ECO:0000256" key="3">
    <source>
        <dbReference type="ARBA" id="ARBA00012438"/>
    </source>
</evidence>
<keyword evidence="10" id="KW-0675">Receptor</keyword>
<dbReference type="InterPro" id="IPR013515">
    <property type="entry name" value="Phytochrome_cen-reg"/>
</dbReference>
<dbReference type="STRING" id="1334022.SAMN04487907_103384"/>
<dbReference type="InterPro" id="IPR005467">
    <property type="entry name" value="His_kinase_dom"/>
</dbReference>
<evidence type="ECO:0000313" key="14">
    <source>
        <dbReference type="Proteomes" id="UP000199438"/>
    </source>
</evidence>
<keyword evidence="14" id="KW-1185">Reference proteome</keyword>
<dbReference type="SUPFAM" id="SSF55874">
    <property type="entry name" value="ATPase domain of HSP90 chaperone/DNA topoisomerase II/histidine kinase"/>
    <property type="match status" value="1"/>
</dbReference>
<comment type="similarity">
    <text evidence="2">In the N-terminal section; belongs to the phytochrome family.</text>
</comment>
<dbReference type="InterPro" id="IPR003594">
    <property type="entry name" value="HATPase_dom"/>
</dbReference>
<dbReference type="Gene3D" id="3.30.450.40">
    <property type="match status" value="1"/>
</dbReference>
<keyword evidence="9" id="KW-0157">Chromophore</keyword>
<dbReference type="Gene3D" id="3.30.565.10">
    <property type="entry name" value="Histidine kinase-like ATPase, C-terminal domain"/>
    <property type="match status" value="1"/>
</dbReference>
<dbReference type="InterPro" id="IPR016132">
    <property type="entry name" value="Phyto_chromo_attachment"/>
</dbReference>
<dbReference type="OrthoDB" id="9766459at2"/>
<evidence type="ECO:0000259" key="11">
    <source>
        <dbReference type="PROSITE" id="PS50046"/>
    </source>
</evidence>
<keyword evidence="8 13" id="KW-0418">Kinase</keyword>
<dbReference type="Pfam" id="PF01590">
    <property type="entry name" value="GAF"/>
    <property type="match status" value="1"/>
</dbReference>
<dbReference type="GO" id="GO:0030295">
    <property type="term" value="F:protein kinase activator activity"/>
    <property type="evidence" value="ECO:0007669"/>
    <property type="project" value="TreeGrafter"/>
</dbReference>
<evidence type="ECO:0000256" key="6">
    <source>
        <dbReference type="ARBA" id="ARBA00022606"/>
    </source>
</evidence>
<evidence type="ECO:0000259" key="12">
    <source>
        <dbReference type="PROSITE" id="PS50109"/>
    </source>
</evidence>
<organism evidence="13 14">
    <name type="scientific">Zunongwangia mangrovi</name>
    <dbReference type="NCBI Taxonomy" id="1334022"/>
    <lineage>
        <taxon>Bacteria</taxon>
        <taxon>Pseudomonadati</taxon>
        <taxon>Bacteroidota</taxon>
        <taxon>Flavobacteriia</taxon>
        <taxon>Flavobacteriales</taxon>
        <taxon>Flavobacteriaceae</taxon>
        <taxon>Zunongwangia</taxon>
    </lineage>
</organism>
<dbReference type="InterPro" id="IPR001294">
    <property type="entry name" value="Phytochrome"/>
</dbReference>
<dbReference type="Proteomes" id="UP000199438">
    <property type="component" value="Unassembled WGS sequence"/>
</dbReference>
<dbReference type="Pfam" id="PF00512">
    <property type="entry name" value="HisKA"/>
    <property type="match status" value="1"/>
</dbReference>
<dbReference type="Pfam" id="PF08446">
    <property type="entry name" value="PAS_2"/>
    <property type="match status" value="1"/>
</dbReference>
<evidence type="ECO:0000256" key="7">
    <source>
        <dbReference type="ARBA" id="ARBA00022679"/>
    </source>
</evidence>
<evidence type="ECO:0000256" key="9">
    <source>
        <dbReference type="ARBA" id="ARBA00022991"/>
    </source>
</evidence>
<dbReference type="PROSITE" id="PS50109">
    <property type="entry name" value="HIS_KIN"/>
    <property type="match status" value="1"/>
</dbReference>
<dbReference type="InterPro" id="IPR035965">
    <property type="entry name" value="PAS-like_dom_sf"/>
</dbReference>
<comment type="catalytic activity">
    <reaction evidence="1">
        <text>ATP + protein L-histidine = ADP + protein N-phospho-L-histidine.</text>
        <dbReference type="EC" id="2.7.13.3"/>
    </reaction>
</comment>
<dbReference type="AlphaFoldDB" id="A0A1I1ICB3"/>
<evidence type="ECO:0000256" key="2">
    <source>
        <dbReference type="ARBA" id="ARBA00006402"/>
    </source>
</evidence>
<dbReference type="PANTHER" id="PTHR42878:SF15">
    <property type="entry name" value="BACTERIOPHYTOCHROME"/>
    <property type="match status" value="1"/>
</dbReference>
<dbReference type="InterPro" id="IPR036890">
    <property type="entry name" value="HATPase_C_sf"/>
</dbReference>
<dbReference type="InterPro" id="IPR043150">
    <property type="entry name" value="Phytochrome_PHY_sf"/>
</dbReference>
<dbReference type="RefSeq" id="WP_092542260.1">
    <property type="nucleotide sequence ID" value="NZ_FOKV01000003.1"/>
</dbReference>
<name>A0A1I1ICB3_9FLAO</name>
<dbReference type="GO" id="GO:0000155">
    <property type="term" value="F:phosphorelay sensor kinase activity"/>
    <property type="evidence" value="ECO:0007669"/>
    <property type="project" value="InterPro"/>
</dbReference>
<dbReference type="Gene3D" id="3.30.450.20">
    <property type="entry name" value="PAS domain"/>
    <property type="match status" value="1"/>
</dbReference>
<evidence type="ECO:0000313" key="13">
    <source>
        <dbReference type="EMBL" id="SFC33745.1"/>
    </source>
</evidence>
<dbReference type="PRINTS" id="PR01033">
    <property type="entry name" value="PHYTOCHROME"/>
</dbReference>
<dbReference type="GO" id="GO:0000156">
    <property type="term" value="F:phosphorelay response regulator activity"/>
    <property type="evidence" value="ECO:0007669"/>
    <property type="project" value="TreeGrafter"/>
</dbReference>
<dbReference type="GO" id="GO:0009584">
    <property type="term" value="P:detection of visible light"/>
    <property type="evidence" value="ECO:0007669"/>
    <property type="project" value="InterPro"/>
</dbReference>